<dbReference type="Gene3D" id="2.30.220.10">
    <property type="entry name" value="f41 fragment of flagellin, C-terminal domain"/>
    <property type="match status" value="1"/>
</dbReference>
<keyword evidence="8" id="KW-1185">Reference proteome</keyword>
<dbReference type="Pfam" id="PF07196">
    <property type="entry name" value="Flagellin_IN"/>
    <property type="match status" value="2"/>
</dbReference>
<keyword evidence="3 4" id="KW-0975">Bacterial flagellum</keyword>
<dbReference type="SUPFAM" id="SSF64518">
    <property type="entry name" value="Phase 1 flagellin"/>
    <property type="match status" value="1"/>
</dbReference>
<keyword evidence="2 4" id="KW-0964">Secreted</keyword>
<dbReference type="Gene3D" id="6.10.280.190">
    <property type="match status" value="1"/>
</dbReference>
<comment type="function">
    <text evidence="4">Flagellin is the subunit protein which polymerizes to form the filaments of bacterial flagella.</text>
</comment>
<comment type="subcellular location">
    <subcellularLocation>
        <location evidence="4">Secreted</location>
    </subcellularLocation>
    <subcellularLocation>
        <location evidence="4">Bacterial flagellum</location>
    </subcellularLocation>
</comment>
<dbReference type="Pfam" id="PF00700">
    <property type="entry name" value="Flagellin_C"/>
    <property type="match status" value="1"/>
</dbReference>
<dbReference type="InterPro" id="IPR042187">
    <property type="entry name" value="Flagellin_C_sub2"/>
</dbReference>
<dbReference type="GO" id="GO:0005576">
    <property type="term" value="C:extracellular region"/>
    <property type="evidence" value="ECO:0007669"/>
    <property type="project" value="UniProtKB-SubCell"/>
</dbReference>
<dbReference type="InterPro" id="IPR010810">
    <property type="entry name" value="Flagellin_hook_IN_motif"/>
</dbReference>
<dbReference type="RefSeq" id="WP_136861372.1">
    <property type="nucleotide sequence ID" value="NZ_SWCJ01000001.1"/>
</dbReference>
<dbReference type="InterPro" id="IPR001029">
    <property type="entry name" value="Flagellin_N"/>
</dbReference>
<dbReference type="Proteomes" id="UP000305675">
    <property type="component" value="Unassembled WGS sequence"/>
</dbReference>
<evidence type="ECO:0000256" key="4">
    <source>
        <dbReference type="RuleBase" id="RU362073"/>
    </source>
</evidence>
<comment type="similarity">
    <text evidence="1 4">Belongs to the bacterial flagellin family.</text>
</comment>
<dbReference type="PANTHER" id="PTHR42792:SF2">
    <property type="entry name" value="FLAGELLIN"/>
    <property type="match status" value="1"/>
</dbReference>
<keyword evidence="7" id="KW-0969">Cilium</keyword>
<name>A0A4U1BUR1_9GAMM</name>
<dbReference type="PRINTS" id="PR00207">
    <property type="entry name" value="FLAGELLIN"/>
</dbReference>
<proteinExistence type="inferred from homology"/>
<reference evidence="7 8" key="1">
    <citation type="submission" date="2019-04" db="EMBL/GenBank/DDBJ databases">
        <authorList>
            <person name="Hwang J.C."/>
        </authorList>
    </citation>
    <scope>NUCLEOTIDE SEQUENCE [LARGE SCALE GENOMIC DNA]</scope>
    <source>
        <strain evidence="7 8">IMCC35002</strain>
    </source>
</reference>
<dbReference type="Gene3D" id="2.170.280.10">
    <property type="entry name" value="f41 fragment of flagellin, middle domain"/>
    <property type="match status" value="1"/>
</dbReference>
<dbReference type="Pfam" id="PF00669">
    <property type="entry name" value="Flagellin_N"/>
    <property type="match status" value="1"/>
</dbReference>
<evidence type="ECO:0000259" key="5">
    <source>
        <dbReference type="Pfam" id="PF00669"/>
    </source>
</evidence>
<dbReference type="GO" id="GO:0005198">
    <property type="term" value="F:structural molecule activity"/>
    <property type="evidence" value="ECO:0007669"/>
    <property type="project" value="UniProtKB-UniRule"/>
</dbReference>
<dbReference type="InterPro" id="IPR001492">
    <property type="entry name" value="Flagellin"/>
</dbReference>
<accession>A0A4U1BUR1</accession>
<comment type="caution">
    <text evidence="7">The sequence shown here is derived from an EMBL/GenBank/DDBJ whole genome shotgun (WGS) entry which is preliminary data.</text>
</comment>
<dbReference type="AlphaFoldDB" id="A0A4U1BUR1"/>
<organism evidence="7 8">
    <name type="scientific">Ferrimonas aestuarii</name>
    <dbReference type="NCBI Taxonomy" id="2569539"/>
    <lineage>
        <taxon>Bacteria</taxon>
        <taxon>Pseudomonadati</taxon>
        <taxon>Pseudomonadota</taxon>
        <taxon>Gammaproteobacteria</taxon>
        <taxon>Alteromonadales</taxon>
        <taxon>Ferrimonadaceae</taxon>
        <taxon>Ferrimonas</taxon>
    </lineage>
</organism>
<evidence type="ECO:0000259" key="6">
    <source>
        <dbReference type="Pfam" id="PF00700"/>
    </source>
</evidence>
<sequence>MALSVNTNVTSMQAQSNLNKANSATQTSMERLASGLRINSAKDDAAGLQISNRMTSQINGLDVAMRNANDGISIAQTAEGAMQESTNILQRMRDLSLQSANGSNSAEDRASMQKEVTALQEELTRIADTTSFGGQQLLDGTYGSQSFQVGSNSNETISISLRNVSATSIGSNQIDDAGSIMGGNAVDAAVNANGLAGDTLTIAGNGNTANITYAANSSAAEFAAAVNNGAAGTGVSANARTEAQLVFGKGDATAISFSLDVGGVNDSESLAITNATTSEDIVDQINAGSGTTGVSASLKDGKIELLSEKGDNIAISGHATNGTTDTLTLAGYDEAGNVTTADDAEDGAVVTGTVSFDSSSSFTMSTATTANLAEITATSSSTLANVASIDIATSDGAQNAIDVIDGAIAMIDEQRADLGATQNRLNHTINNLGNIQTNISDSRSRIQDVDFAKETAELSKQQVLSQSSSAMLAQANQLPSAALSLL</sequence>
<keyword evidence="7" id="KW-0282">Flagellum</keyword>
<dbReference type="OrthoDB" id="9796789at2"/>
<evidence type="ECO:0000256" key="2">
    <source>
        <dbReference type="ARBA" id="ARBA00022525"/>
    </source>
</evidence>
<evidence type="ECO:0000313" key="7">
    <source>
        <dbReference type="EMBL" id="TKB58224.1"/>
    </source>
</evidence>
<evidence type="ECO:0000256" key="1">
    <source>
        <dbReference type="ARBA" id="ARBA00005709"/>
    </source>
</evidence>
<evidence type="ECO:0000313" key="8">
    <source>
        <dbReference type="Proteomes" id="UP000305675"/>
    </source>
</evidence>
<dbReference type="PANTHER" id="PTHR42792">
    <property type="entry name" value="FLAGELLIN"/>
    <property type="match status" value="1"/>
</dbReference>
<dbReference type="Gene3D" id="6.10.10.10">
    <property type="entry name" value="Flagellar export chaperone, C-terminal domain"/>
    <property type="match status" value="1"/>
</dbReference>
<gene>
    <name evidence="7" type="ORF">FCL42_00215</name>
</gene>
<dbReference type="GO" id="GO:0009288">
    <property type="term" value="C:bacterial-type flagellum"/>
    <property type="evidence" value="ECO:0007669"/>
    <property type="project" value="UniProtKB-SubCell"/>
</dbReference>
<evidence type="ECO:0000256" key="3">
    <source>
        <dbReference type="ARBA" id="ARBA00023143"/>
    </source>
</evidence>
<dbReference type="InterPro" id="IPR046358">
    <property type="entry name" value="Flagellin_C"/>
</dbReference>
<feature type="domain" description="Flagellin N-terminal" evidence="5">
    <location>
        <begin position="5"/>
        <end position="141"/>
    </location>
</feature>
<dbReference type="EMBL" id="SWCJ01000001">
    <property type="protein sequence ID" value="TKB58224.1"/>
    <property type="molecule type" value="Genomic_DNA"/>
</dbReference>
<keyword evidence="7" id="KW-0966">Cell projection</keyword>
<dbReference type="Gene3D" id="1.20.1330.10">
    <property type="entry name" value="f41 fragment of flagellin, N-terminal domain"/>
    <property type="match status" value="1"/>
</dbReference>
<feature type="domain" description="Flagellin C-terminal" evidence="6">
    <location>
        <begin position="401"/>
        <end position="486"/>
    </location>
</feature>
<protein>
    <recommendedName>
        <fullName evidence="4">Flagellin</fullName>
    </recommendedName>
</protein>